<feature type="compositionally biased region" description="Basic and acidic residues" evidence="1">
    <location>
        <begin position="195"/>
        <end position="208"/>
    </location>
</feature>
<dbReference type="GeneID" id="63676307"/>
<evidence type="ECO:0000256" key="1">
    <source>
        <dbReference type="SAM" id="MobiDB-lite"/>
    </source>
</evidence>
<proteinExistence type="predicted"/>
<dbReference type="AlphaFoldDB" id="A0A0C2IVH8"/>
<dbReference type="HOGENOM" id="CLU_918818_0_0_1"/>
<feature type="compositionally biased region" description="Basic and acidic residues" evidence="1">
    <location>
        <begin position="221"/>
        <end position="233"/>
    </location>
</feature>
<organism evidence="2 3">
    <name type="scientific">Sporothrix brasiliensis 5110</name>
    <dbReference type="NCBI Taxonomy" id="1398154"/>
    <lineage>
        <taxon>Eukaryota</taxon>
        <taxon>Fungi</taxon>
        <taxon>Dikarya</taxon>
        <taxon>Ascomycota</taxon>
        <taxon>Pezizomycotina</taxon>
        <taxon>Sordariomycetes</taxon>
        <taxon>Sordariomycetidae</taxon>
        <taxon>Ophiostomatales</taxon>
        <taxon>Ophiostomataceae</taxon>
        <taxon>Sporothrix</taxon>
    </lineage>
</organism>
<dbReference type="RefSeq" id="XP_040621136.1">
    <property type="nucleotide sequence ID" value="XM_040761386.1"/>
</dbReference>
<name>A0A0C2IVH8_9PEZI</name>
<dbReference type="OrthoDB" id="9977870at2759"/>
<dbReference type="Proteomes" id="UP000031575">
    <property type="component" value="Unassembled WGS sequence"/>
</dbReference>
<dbReference type="VEuPathDB" id="FungiDB:SPBR_03083"/>
<gene>
    <name evidence="2" type="ORF">SPBR_03083</name>
</gene>
<sequence length="308" mass="33187">MSKVDTRPIQLAASPSARSLRDVTTAASAASATSSSTVATAPSPPSTCFVCLEPCVAGSAASLRTRQDVQALVCRLTVNGVRVPHGAPFTSVVRGDYYARPSAFDCHACGASVCCLCLCRCLRAGIQYVARHPLTCACGDVPLINASTVLFLSAEQTHQLYLRCDEWFCADPLYCPEPTCSAYLPMLPCLHGGREHDKGDAGDKGDRKTHGKAGGQGRQTARTDRTRCVRAKDAPTMQPTEPMTARAPATKTKRKRNTGGPPVPCTRPNVHWDKGVERVIQEKGYRKWYVSPYVLGPSCQENCQRSLA</sequence>
<dbReference type="EMBL" id="AWTV01000006">
    <property type="protein sequence ID" value="KIH93126.1"/>
    <property type="molecule type" value="Genomic_DNA"/>
</dbReference>
<evidence type="ECO:0000313" key="2">
    <source>
        <dbReference type="EMBL" id="KIH93126.1"/>
    </source>
</evidence>
<comment type="caution">
    <text evidence="2">The sequence shown here is derived from an EMBL/GenBank/DDBJ whole genome shotgun (WGS) entry which is preliminary data.</text>
</comment>
<accession>A0A0C2IVH8</accession>
<keyword evidence="3" id="KW-1185">Reference proteome</keyword>
<feature type="region of interest" description="Disordered" evidence="1">
    <location>
        <begin position="195"/>
        <end position="270"/>
    </location>
</feature>
<evidence type="ECO:0000313" key="3">
    <source>
        <dbReference type="Proteomes" id="UP000031575"/>
    </source>
</evidence>
<protein>
    <submittedName>
        <fullName evidence="2">Uncharacterized protein</fullName>
    </submittedName>
</protein>
<reference evidence="2 3" key="1">
    <citation type="journal article" date="2014" name="BMC Genomics">
        <title>Comparative genomics of the major fungal agents of human and animal Sporotrichosis: Sporothrix schenckii and Sporothrix brasiliensis.</title>
        <authorList>
            <person name="Teixeira M.M."/>
            <person name="de Almeida L.G."/>
            <person name="Kubitschek-Barreira P."/>
            <person name="Alves F.L."/>
            <person name="Kioshima E.S."/>
            <person name="Abadio A.K."/>
            <person name="Fernandes L."/>
            <person name="Derengowski L.S."/>
            <person name="Ferreira K.S."/>
            <person name="Souza R.C."/>
            <person name="Ruiz J.C."/>
            <person name="de Andrade N.C."/>
            <person name="Paes H.C."/>
            <person name="Nicola A.M."/>
            <person name="Albuquerque P."/>
            <person name="Gerber A.L."/>
            <person name="Martins V.P."/>
            <person name="Peconick L.D."/>
            <person name="Neto A.V."/>
            <person name="Chaucanez C.B."/>
            <person name="Silva P.A."/>
            <person name="Cunha O.L."/>
            <person name="de Oliveira F.F."/>
            <person name="dos Santos T.C."/>
            <person name="Barros A.L."/>
            <person name="Soares M.A."/>
            <person name="de Oliveira L.M."/>
            <person name="Marini M.M."/>
            <person name="Villalobos-Duno H."/>
            <person name="Cunha M.M."/>
            <person name="de Hoog S."/>
            <person name="da Silveira J.F."/>
            <person name="Henrissat B."/>
            <person name="Nino-Vega G.A."/>
            <person name="Cisalpino P.S."/>
            <person name="Mora-Montes H.M."/>
            <person name="Almeida S.R."/>
            <person name="Stajich J.E."/>
            <person name="Lopes-Bezerra L.M."/>
            <person name="Vasconcelos A.T."/>
            <person name="Felipe M.S."/>
        </authorList>
    </citation>
    <scope>NUCLEOTIDE SEQUENCE [LARGE SCALE GENOMIC DNA]</scope>
    <source>
        <strain evidence="2 3">5110</strain>
    </source>
</reference>